<organism evidence="2 3">
    <name type="scientific">Babesia gibsoni</name>
    <dbReference type="NCBI Taxonomy" id="33632"/>
    <lineage>
        <taxon>Eukaryota</taxon>
        <taxon>Sar</taxon>
        <taxon>Alveolata</taxon>
        <taxon>Apicomplexa</taxon>
        <taxon>Aconoidasida</taxon>
        <taxon>Piroplasmida</taxon>
        <taxon>Babesiidae</taxon>
        <taxon>Babesia</taxon>
    </lineage>
</organism>
<keyword evidence="1" id="KW-0732">Signal</keyword>
<accession>A0AAD8P7L8</accession>
<comment type="caution">
    <text evidence="2">The sequence shown here is derived from an EMBL/GenBank/DDBJ whole genome shotgun (WGS) entry which is preliminary data.</text>
</comment>
<dbReference type="Proteomes" id="UP001230268">
    <property type="component" value="Unassembled WGS sequence"/>
</dbReference>
<evidence type="ECO:0000313" key="3">
    <source>
        <dbReference type="Proteomes" id="UP001230268"/>
    </source>
</evidence>
<feature type="chain" id="PRO_5042203988" evidence="1">
    <location>
        <begin position="25"/>
        <end position="714"/>
    </location>
</feature>
<name>A0AAD8P7L8_BABGI</name>
<dbReference type="EMBL" id="JAVEPI010000005">
    <property type="protein sequence ID" value="KAK1441735.1"/>
    <property type="molecule type" value="Genomic_DNA"/>
</dbReference>
<dbReference type="AlphaFoldDB" id="A0AAD8P7L8"/>
<sequence>MCFLRGMLVPYLLFALVAKGTVYAAPTVEAEPPWSDLQISNIPEELVIDILNVTPEDFMKGLSKRNINRSSFLYKIDDHGQIQSAIWLTFGDQRLYIMPQARNVKVKVTDFKLTSEIEIRYDIGGTTYQQVFDEDRYSCFSQMFWSRVFRPRPYLEEPQPSQADAQPSTSKMSSAINWTPPVIKLEEQDRYDVPEDDVELTDHIHLSKEAESYDHRRINDTTAFCVNFQNKNMRWNGIFLHGVKVPVSRFCDKFTICYVDISQNTCNVIVAAHVESVWMETYYVINGLNTHHAKLIPLRDPGFFNDFNELPSRVRPKGSNFVGKVVTLDTENFNENTAQVEVFERQGQKVYRCKDGELNSIEAQVRHLKFGGVDYSLPRGHKFFLLAFSRPYLSTYFATLITKQGFLYSVRKWHGSSEENMTTFPLDNPESVITALSNVKAFLEYGDESETLSRIYSHGDQDGDIICLSSVNSGSSVSSGGTQLCKPLDKLKYTEVITKLPNLTALRCKPNTPRSYVVLGGAVIELNQEERKSETMIYFHHSPKNPRNIIITNKETGVRAAKETGVGTLIFEAVEDAVVDPPESAKVVDVDVNRFAVSGETGITWYKRWLDNLWVIVPSKHPEYIIGSVSFNGCKIIPTHRGYSFIVTPNQEPKSIVIFYATGEFTRLAVKLTHASVASNPTCYLEVLDYEPTTMGIDNVRKLDFDSIFNTRRD</sequence>
<gene>
    <name evidence="2" type="ORF">BgAZ_500670</name>
</gene>
<keyword evidence="3" id="KW-1185">Reference proteome</keyword>
<evidence type="ECO:0000256" key="1">
    <source>
        <dbReference type="SAM" id="SignalP"/>
    </source>
</evidence>
<feature type="signal peptide" evidence="1">
    <location>
        <begin position="1"/>
        <end position="24"/>
    </location>
</feature>
<protein>
    <submittedName>
        <fullName evidence="2">Uncharacterized protein</fullName>
    </submittedName>
</protein>
<reference evidence="2" key="1">
    <citation type="submission" date="2023-08" db="EMBL/GenBank/DDBJ databases">
        <title>Draft sequence of the Babesia gibsoni genome.</title>
        <authorList>
            <person name="Yamagishi J.Y."/>
            <person name="Xuan X.X."/>
        </authorList>
    </citation>
    <scope>NUCLEOTIDE SEQUENCE</scope>
    <source>
        <strain evidence="2">Azabu</strain>
    </source>
</reference>
<evidence type="ECO:0000313" key="2">
    <source>
        <dbReference type="EMBL" id="KAK1441735.1"/>
    </source>
</evidence>
<proteinExistence type="predicted"/>